<dbReference type="Proteomes" id="UP000027466">
    <property type="component" value="Unassembled WGS sequence"/>
</dbReference>
<evidence type="ECO:0000313" key="3">
    <source>
        <dbReference type="Proteomes" id="UP000027466"/>
    </source>
</evidence>
<dbReference type="RefSeq" id="WP_035939796.1">
    <property type="nucleotide sequence ID" value="NZ_CADFFX010000023.1"/>
</dbReference>
<dbReference type="STRING" id="60547.GCA_000751215_06543"/>
<dbReference type="InterPro" id="IPR037950">
    <property type="entry name" value="PgdA-like"/>
</dbReference>
<accession>A0A069PPF6</accession>
<sequence>MNDERWPNNARSAVILTVDFSDDLGVRTQVPAIEGREKSLSVWRYGAKRGVDRLLDAFGEFDVPASWFVPGRVAETHRDSLRRIDAAGHEIGISGYRCEDFDALDLAAQKHAFDTGQAALVAATGRGAQGFRSFTGNWAPGFAPFLQERGIEWSSSWRGDDLPYFHHDAPLIELPLHYELEDEPYFAFNLAPPVPVGQSRIASYREVLANWKQDFDAFHRFGLCFVLRLHPEITGTAGRIGILRDLLAAMRERGDVWFATGAQVAQWWRSQRDVNEPGHPVDIYERHRSALR</sequence>
<feature type="domain" description="NodB homology" evidence="1">
    <location>
        <begin position="47"/>
        <end position="138"/>
    </location>
</feature>
<comment type="caution">
    <text evidence="2">The sequence shown here is derived from an EMBL/GenBank/DDBJ whole genome shotgun (WGS) entry which is preliminary data.</text>
</comment>
<dbReference type="InterPro" id="IPR011330">
    <property type="entry name" value="Glyco_hydro/deAcase_b/a-brl"/>
</dbReference>
<dbReference type="Pfam" id="PF01522">
    <property type="entry name" value="Polysacc_deac_1"/>
    <property type="match status" value="1"/>
</dbReference>
<name>A0A069PPF6_9BURK</name>
<protein>
    <submittedName>
        <fullName evidence="2">Polysaccharide deacetylase</fullName>
    </submittedName>
</protein>
<dbReference type="Gene3D" id="3.20.20.370">
    <property type="entry name" value="Glycoside hydrolase/deacetylase"/>
    <property type="match status" value="1"/>
</dbReference>
<dbReference type="GO" id="GO:0016810">
    <property type="term" value="F:hydrolase activity, acting on carbon-nitrogen (but not peptide) bonds"/>
    <property type="evidence" value="ECO:0007669"/>
    <property type="project" value="InterPro"/>
</dbReference>
<dbReference type="PANTHER" id="PTHR47561:SF1">
    <property type="entry name" value="POLYSACCHARIDE DEACETYLASE FAMILY PROTEIN (AFU_ORTHOLOGUE AFUA_6G05030)"/>
    <property type="match status" value="1"/>
</dbReference>
<keyword evidence="3" id="KW-1185">Reference proteome</keyword>
<evidence type="ECO:0000313" key="2">
    <source>
        <dbReference type="EMBL" id="KDR42332.1"/>
    </source>
</evidence>
<dbReference type="GO" id="GO:0005975">
    <property type="term" value="P:carbohydrate metabolic process"/>
    <property type="evidence" value="ECO:0007669"/>
    <property type="project" value="InterPro"/>
</dbReference>
<dbReference type="InterPro" id="IPR002509">
    <property type="entry name" value="NODB_dom"/>
</dbReference>
<organism evidence="2 3">
    <name type="scientific">Caballeronia glathei</name>
    <dbReference type="NCBI Taxonomy" id="60547"/>
    <lineage>
        <taxon>Bacteria</taxon>
        <taxon>Pseudomonadati</taxon>
        <taxon>Pseudomonadota</taxon>
        <taxon>Betaproteobacteria</taxon>
        <taxon>Burkholderiales</taxon>
        <taxon>Burkholderiaceae</taxon>
        <taxon>Caballeronia</taxon>
    </lineage>
</organism>
<evidence type="ECO:0000259" key="1">
    <source>
        <dbReference type="Pfam" id="PF01522"/>
    </source>
</evidence>
<dbReference type="AlphaFoldDB" id="A0A069PPF6"/>
<dbReference type="CDD" id="cd10938">
    <property type="entry name" value="CE4_HpPgdA_like"/>
    <property type="match status" value="1"/>
</dbReference>
<gene>
    <name evidence="2" type="ORF">BG61_09535</name>
</gene>
<dbReference type="PANTHER" id="PTHR47561">
    <property type="entry name" value="POLYSACCHARIDE DEACETYLASE FAMILY PROTEIN (AFU_ORTHOLOGUE AFUA_6G05030)"/>
    <property type="match status" value="1"/>
</dbReference>
<dbReference type="EMBL" id="JFHC01000017">
    <property type="protein sequence ID" value="KDR42332.1"/>
    <property type="molecule type" value="Genomic_DNA"/>
</dbReference>
<reference evidence="2 3" key="1">
    <citation type="submission" date="2014-03" db="EMBL/GenBank/DDBJ databases">
        <title>Draft Genome Sequences of Four Burkholderia Strains.</title>
        <authorList>
            <person name="Liu X.Y."/>
            <person name="Li C.X."/>
            <person name="Xu J.H."/>
        </authorList>
    </citation>
    <scope>NUCLEOTIDE SEQUENCE [LARGE SCALE GENOMIC DNA]</scope>
    <source>
        <strain evidence="2 3">DSM 50014</strain>
    </source>
</reference>
<proteinExistence type="predicted"/>
<dbReference type="SUPFAM" id="SSF88713">
    <property type="entry name" value="Glycoside hydrolase/deacetylase"/>
    <property type="match status" value="1"/>
</dbReference>